<dbReference type="EMBL" id="JAOQAZ010000081">
    <property type="protein sequence ID" value="KAJ4242988.1"/>
    <property type="molecule type" value="Genomic_DNA"/>
</dbReference>
<keyword evidence="3" id="KW-1185">Reference proteome</keyword>
<accession>A0A9W8RKV1</accession>
<feature type="non-terminal residue" evidence="2">
    <location>
        <position position="1"/>
    </location>
</feature>
<evidence type="ECO:0000313" key="2">
    <source>
        <dbReference type="EMBL" id="KAJ4242988.1"/>
    </source>
</evidence>
<dbReference type="AlphaFoldDB" id="A0A9W8RKV1"/>
<gene>
    <name evidence="2" type="ORF">NW762_014845</name>
</gene>
<reference evidence="2" key="1">
    <citation type="submission" date="2022-09" db="EMBL/GenBank/DDBJ databases">
        <title>Fusarium specimens isolated from Avocado Roots.</title>
        <authorList>
            <person name="Stajich J."/>
            <person name="Roper C."/>
            <person name="Heimlech-Rivalta G."/>
        </authorList>
    </citation>
    <scope>NUCLEOTIDE SEQUENCE</scope>
    <source>
        <strain evidence="2">CF00136</strain>
    </source>
</reference>
<organism evidence="2 3">
    <name type="scientific">Fusarium torreyae</name>
    <dbReference type="NCBI Taxonomy" id="1237075"/>
    <lineage>
        <taxon>Eukaryota</taxon>
        <taxon>Fungi</taxon>
        <taxon>Dikarya</taxon>
        <taxon>Ascomycota</taxon>
        <taxon>Pezizomycotina</taxon>
        <taxon>Sordariomycetes</taxon>
        <taxon>Hypocreomycetidae</taxon>
        <taxon>Hypocreales</taxon>
        <taxon>Nectriaceae</taxon>
        <taxon>Fusarium</taxon>
    </lineage>
</organism>
<proteinExistence type="predicted"/>
<name>A0A9W8RKV1_9HYPO</name>
<protein>
    <submittedName>
        <fullName evidence="2">Uncharacterized protein</fullName>
    </submittedName>
</protein>
<feature type="compositionally biased region" description="Basic and acidic residues" evidence="1">
    <location>
        <begin position="1"/>
        <end position="10"/>
    </location>
</feature>
<dbReference type="Proteomes" id="UP001152049">
    <property type="component" value="Unassembled WGS sequence"/>
</dbReference>
<feature type="region of interest" description="Disordered" evidence="1">
    <location>
        <begin position="1"/>
        <end position="87"/>
    </location>
</feature>
<sequence length="161" mass="18220">HRPNQMDEKPTPTQPKTNQPTLQPPTPDEPLASPRKRPRQTGLPCTHLLPPQSPSLRSSFTGIPPSQTRLPYTGIQTTTHQKHPLNPYKSRSLTREFVGEIEAKDGLPSADRNNKATLLLTGPFRTAKSSAKDLTPLVLKLQYAKYQDTFRVPWKNRLLRR</sequence>
<evidence type="ECO:0000256" key="1">
    <source>
        <dbReference type="SAM" id="MobiDB-lite"/>
    </source>
</evidence>
<dbReference type="OrthoDB" id="5152103at2759"/>
<evidence type="ECO:0000313" key="3">
    <source>
        <dbReference type="Proteomes" id="UP001152049"/>
    </source>
</evidence>
<comment type="caution">
    <text evidence="2">The sequence shown here is derived from an EMBL/GenBank/DDBJ whole genome shotgun (WGS) entry which is preliminary data.</text>
</comment>
<feature type="compositionally biased region" description="Polar residues" evidence="1">
    <location>
        <begin position="60"/>
        <end position="79"/>
    </location>
</feature>
<feature type="compositionally biased region" description="Low complexity" evidence="1">
    <location>
        <begin position="48"/>
        <end position="59"/>
    </location>
</feature>